<evidence type="ECO:0000313" key="1">
    <source>
        <dbReference type="EMBL" id="KAJ8068486.1"/>
    </source>
</evidence>
<dbReference type="Proteomes" id="UP001152300">
    <property type="component" value="Unassembled WGS sequence"/>
</dbReference>
<comment type="caution">
    <text evidence="1">The sequence shown here is derived from an EMBL/GenBank/DDBJ whole genome shotgun (WGS) entry which is preliminary data.</text>
</comment>
<name>A0A9X0AT50_9HELO</name>
<keyword evidence="2" id="KW-1185">Reference proteome</keyword>
<proteinExistence type="predicted"/>
<evidence type="ECO:0000313" key="2">
    <source>
        <dbReference type="Proteomes" id="UP001152300"/>
    </source>
</evidence>
<gene>
    <name evidence="1" type="ORF">OCU04_004040</name>
</gene>
<protein>
    <submittedName>
        <fullName evidence="1">Uncharacterized protein</fullName>
    </submittedName>
</protein>
<sequence length="94" mass="10635">MSRAPPPGLWENDSRLTDEDNDRRAQEFVTLHGVQIGDMNQWVDDFSGIQSTDVVDIKRDQIMQDLLLVSGLVVELASSMMCHLAWLSFTSLQL</sequence>
<dbReference type="AlphaFoldDB" id="A0A9X0AT50"/>
<organism evidence="1 2">
    <name type="scientific">Sclerotinia nivalis</name>
    <dbReference type="NCBI Taxonomy" id="352851"/>
    <lineage>
        <taxon>Eukaryota</taxon>
        <taxon>Fungi</taxon>
        <taxon>Dikarya</taxon>
        <taxon>Ascomycota</taxon>
        <taxon>Pezizomycotina</taxon>
        <taxon>Leotiomycetes</taxon>
        <taxon>Helotiales</taxon>
        <taxon>Sclerotiniaceae</taxon>
        <taxon>Sclerotinia</taxon>
    </lineage>
</organism>
<accession>A0A9X0AT50</accession>
<reference evidence="1" key="1">
    <citation type="submission" date="2022-11" db="EMBL/GenBank/DDBJ databases">
        <title>Genome Resource of Sclerotinia nivalis Strain SnTB1, a Plant Pathogen Isolated from American Ginseng.</title>
        <authorList>
            <person name="Fan S."/>
        </authorList>
    </citation>
    <scope>NUCLEOTIDE SEQUENCE</scope>
    <source>
        <strain evidence="1">SnTB1</strain>
    </source>
</reference>
<dbReference type="EMBL" id="JAPEIS010000003">
    <property type="protein sequence ID" value="KAJ8068486.1"/>
    <property type="molecule type" value="Genomic_DNA"/>
</dbReference>